<reference evidence="10 12" key="1">
    <citation type="submission" date="2020-01" db="EMBL/GenBank/DDBJ databases">
        <authorList>
            <consortium name="DOE Joint Genome Institute"/>
            <person name="Haridas S."/>
            <person name="Albert R."/>
            <person name="Binder M."/>
            <person name="Bloem J."/>
            <person name="Labutti K."/>
            <person name="Salamov A."/>
            <person name="Andreopoulos B."/>
            <person name="Baker S.E."/>
            <person name="Barry K."/>
            <person name="Bills G."/>
            <person name="Bluhm B.H."/>
            <person name="Cannon C."/>
            <person name="Castanera R."/>
            <person name="Culley D.E."/>
            <person name="Daum C."/>
            <person name="Ezra D."/>
            <person name="Gonzalez J.B."/>
            <person name="Henrissat B."/>
            <person name="Kuo A."/>
            <person name="Liang C."/>
            <person name="Lipzen A."/>
            <person name="Lutzoni F."/>
            <person name="Magnuson J."/>
            <person name="Mondo S."/>
            <person name="Nolan M."/>
            <person name="Ohm R."/>
            <person name="Pangilinan J."/>
            <person name="Park H.-J."/>
            <person name="Ramirez L."/>
            <person name="Alfaro M."/>
            <person name="Sun H."/>
            <person name="Tritt A."/>
            <person name="Yoshinaga Y."/>
            <person name="Zwiers L.-H."/>
            <person name="Turgeon B.G."/>
            <person name="Goodwin S.B."/>
            <person name="Spatafora J.W."/>
            <person name="Crous P.W."/>
            <person name="Grigoriev I.V."/>
        </authorList>
    </citation>
    <scope>NUCLEOTIDE SEQUENCE</scope>
    <source>
        <strain evidence="10 12">CBS 781.70</strain>
    </source>
</reference>
<feature type="region of interest" description="Disordered" evidence="8">
    <location>
        <begin position="105"/>
        <end position="124"/>
    </location>
</feature>
<feature type="transmembrane region" description="Helical" evidence="9">
    <location>
        <begin position="251"/>
        <end position="270"/>
    </location>
</feature>
<dbReference type="InterPro" id="IPR036259">
    <property type="entry name" value="MFS_trans_sf"/>
</dbReference>
<feature type="transmembrane region" description="Helical" evidence="9">
    <location>
        <begin position="454"/>
        <end position="473"/>
    </location>
</feature>
<dbReference type="InterPro" id="IPR018456">
    <property type="entry name" value="PTR2_symporter_CS"/>
</dbReference>
<keyword evidence="11" id="KW-1185">Reference proteome</keyword>
<evidence type="ECO:0000256" key="2">
    <source>
        <dbReference type="ARBA" id="ARBA00005982"/>
    </source>
</evidence>
<feature type="compositionally biased region" description="Basic and acidic residues" evidence="8">
    <location>
        <begin position="36"/>
        <end position="54"/>
    </location>
</feature>
<dbReference type="GO" id="GO:0071916">
    <property type="term" value="F:dipeptide transmembrane transporter activity"/>
    <property type="evidence" value="ECO:0007669"/>
    <property type="project" value="UniProtKB-ARBA"/>
</dbReference>
<evidence type="ECO:0000313" key="11">
    <source>
        <dbReference type="Proteomes" id="UP000504638"/>
    </source>
</evidence>
<feature type="transmembrane region" description="Helical" evidence="9">
    <location>
        <begin position="413"/>
        <end position="433"/>
    </location>
</feature>
<evidence type="ECO:0000313" key="12">
    <source>
        <dbReference type="RefSeq" id="XP_033529984.1"/>
    </source>
</evidence>
<dbReference type="Proteomes" id="UP000504638">
    <property type="component" value="Unplaced"/>
</dbReference>
<dbReference type="Pfam" id="PF00854">
    <property type="entry name" value="PTR2"/>
    <property type="match status" value="1"/>
</dbReference>
<dbReference type="OrthoDB" id="8904098at2759"/>
<keyword evidence="6 9" id="KW-0472">Membrane</keyword>
<dbReference type="EMBL" id="ML975185">
    <property type="protein sequence ID" value="KAF1808353.1"/>
    <property type="molecule type" value="Genomic_DNA"/>
</dbReference>
<sequence length="629" mass="69365">MADTFAGEKHDPSLIIGNGDLMRRPSSDVIEPPPQYDEKVAEESEYDVQDKDLPTEEDLRTLRRVSERIPFKVYTVAFVELVERLSYYGTVQVFVNFIQQPNPGTDTGRALNPSDEQAQPGALGLGQRASTGLTTFNSFWVYVVPLFGAWVADTYLGRFRTIWISALVAIVGHIILTASAAPSVMATPNSALGCFIVGVIIMGIGTGGFKPNISPLIAEQIPLEGLRVKTLKSGERVIVDPAVTTSSVYHWFYFAINIGAIVGQISMVYAERYVGFWLSFFIPTAMFITTLPVLFFCKKMYKLTPPEGSVLGPATKLLIRGTKGRWHLNPWATYKHMHDGTFWNSLKPSSVPMEGRPSWYTFDDAWVDEVARGFAACSVFLWMPLYWITYNQINNNLTSQAAVMALHGVPNDIIANLNPFALIIFIPICNAFLYPGLRKVGINFTPIKKITAGFWVGSMAMIWACVLQVYIYRDSECGTDATGEGCAPTNINVWAQTGIYVLIAISEIFASITSYEYAFSKAPKNMRSLVMAFSLFMSAIGSAIGEAFIPLSEDPLLVWNYGAMAVISAIAGVIFFFFYRDLDHAEDRLNMLPTGTVGPKGKVEDLEGQAAVPVSKEVRSDAASKETVV</sequence>
<keyword evidence="4 7" id="KW-0812">Transmembrane</keyword>
<dbReference type="Gene3D" id="1.20.1250.20">
    <property type="entry name" value="MFS general substrate transporter like domains"/>
    <property type="match status" value="1"/>
</dbReference>
<reference evidence="12" key="2">
    <citation type="submission" date="2020-04" db="EMBL/GenBank/DDBJ databases">
        <authorList>
            <consortium name="NCBI Genome Project"/>
        </authorList>
    </citation>
    <scope>NUCLEOTIDE SEQUENCE</scope>
    <source>
        <strain evidence="12">CBS 781.70</strain>
    </source>
</reference>
<evidence type="ECO:0000256" key="3">
    <source>
        <dbReference type="ARBA" id="ARBA00022448"/>
    </source>
</evidence>
<feature type="region of interest" description="Disordered" evidence="8">
    <location>
        <begin position="607"/>
        <end position="629"/>
    </location>
</feature>
<name>A0A6G1FRF0_9PEZI</name>
<evidence type="ECO:0000256" key="6">
    <source>
        <dbReference type="ARBA" id="ARBA00023136"/>
    </source>
</evidence>
<evidence type="ECO:0000256" key="4">
    <source>
        <dbReference type="ARBA" id="ARBA00022692"/>
    </source>
</evidence>
<evidence type="ECO:0000256" key="1">
    <source>
        <dbReference type="ARBA" id="ARBA00004141"/>
    </source>
</evidence>
<comment type="similarity">
    <text evidence="2 7">Belongs to the major facilitator superfamily. Proton-dependent oligopeptide transporter (POT/PTR) (TC 2.A.17) family.</text>
</comment>
<feature type="compositionally biased region" description="Basic and acidic residues" evidence="8">
    <location>
        <begin position="616"/>
        <end position="629"/>
    </location>
</feature>
<feature type="transmembrane region" description="Helical" evidence="9">
    <location>
        <begin position="557"/>
        <end position="579"/>
    </location>
</feature>
<feature type="transmembrane region" description="Helical" evidence="9">
    <location>
        <begin position="529"/>
        <end position="551"/>
    </location>
</feature>
<evidence type="ECO:0000256" key="5">
    <source>
        <dbReference type="ARBA" id="ARBA00022989"/>
    </source>
</evidence>
<dbReference type="GO" id="GO:0005886">
    <property type="term" value="C:plasma membrane"/>
    <property type="evidence" value="ECO:0007669"/>
    <property type="project" value="UniProtKB-ARBA"/>
</dbReference>
<evidence type="ECO:0000256" key="8">
    <source>
        <dbReference type="SAM" id="MobiDB-lite"/>
    </source>
</evidence>
<dbReference type="PANTHER" id="PTHR11654">
    <property type="entry name" value="OLIGOPEPTIDE TRANSPORTER-RELATED"/>
    <property type="match status" value="1"/>
</dbReference>
<keyword evidence="3 7" id="KW-0813">Transport</keyword>
<organism evidence="10">
    <name type="scientific">Eremomyces bilateralis CBS 781.70</name>
    <dbReference type="NCBI Taxonomy" id="1392243"/>
    <lineage>
        <taxon>Eukaryota</taxon>
        <taxon>Fungi</taxon>
        <taxon>Dikarya</taxon>
        <taxon>Ascomycota</taxon>
        <taxon>Pezizomycotina</taxon>
        <taxon>Dothideomycetes</taxon>
        <taxon>Dothideomycetes incertae sedis</taxon>
        <taxon>Eremomycetales</taxon>
        <taxon>Eremomycetaceae</taxon>
        <taxon>Eremomyces</taxon>
    </lineage>
</organism>
<dbReference type="PROSITE" id="PS01022">
    <property type="entry name" value="PTR2_1"/>
    <property type="match status" value="1"/>
</dbReference>
<reference evidence="12" key="3">
    <citation type="submission" date="2025-04" db="UniProtKB">
        <authorList>
            <consortium name="RefSeq"/>
        </authorList>
    </citation>
    <scope>IDENTIFICATION</scope>
    <source>
        <strain evidence="12">CBS 781.70</strain>
    </source>
</reference>
<feature type="transmembrane region" description="Helical" evidence="9">
    <location>
        <begin position="163"/>
        <end position="184"/>
    </location>
</feature>
<evidence type="ECO:0000256" key="7">
    <source>
        <dbReference type="RuleBase" id="RU003755"/>
    </source>
</evidence>
<keyword evidence="5 9" id="KW-1133">Transmembrane helix</keyword>
<dbReference type="GeneID" id="54418895"/>
<evidence type="ECO:0000256" key="9">
    <source>
        <dbReference type="SAM" id="Phobius"/>
    </source>
</evidence>
<dbReference type="AlphaFoldDB" id="A0A6G1FRF0"/>
<evidence type="ECO:0000313" key="10">
    <source>
        <dbReference type="EMBL" id="KAF1808353.1"/>
    </source>
</evidence>
<feature type="compositionally biased region" description="Basic and acidic residues" evidence="8">
    <location>
        <begin position="1"/>
        <end position="12"/>
    </location>
</feature>
<feature type="transmembrane region" description="Helical" evidence="9">
    <location>
        <begin position="139"/>
        <end position="156"/>
    </location>
</feature>
<comment type="subcellular location">
    <subcellularLocation>
        <location evidence="1 7">Membrane</location>
        <topology evidence="1 7">Multi-pass membrane protein</topology>
    </subcellularLocation>
</comment>
<proteinExistence type="inferred from homology"/>
<dbReference type="SUPFAM" id="SSF103473">
    <property type="entry name" value="MFS general substrate transporter"/>
    <property type="match status" value="1"/>
</dbReference>
<dbReference type="InterPro" id="IPR000109">
    <property type="entry name" value="POT_fam"/>
</dbReference>
<dbReference type="RefSeq" id="XP_033529984.1">
    <property type="nucleotide sequence ID" value="XM_033678325.1"/>
</dbReference>
<feature type="transmembrane region" description="Helical" evidence="9">
    <location>
        <begin position="190"/>
        <end position="209"/>
    </location>
</feature>
<feature type="region of interest" description="Disordered" evidence="8">
    <location>
        <begin position="1"/>
        <end position="54"/>
    </location>
</feature>
<dbReference type="FunFam" id="1.20.1250.20:FF:000085">
    <property type="entry name" value="MFS peptide transporter Ptr2"/>
    <property type="match status" value="1"/>
</dbReference>
<protein>
    <submittedName>
        <fullName evidence="10 12">PTR2-domain-containing protein</fullName>
    </submittedName>
</protein>
<feature type="transmembrane region" description="Helical" evidence="9">
    <location>
        <begin position="373"/>
        <end position="393"/>
    </location>
</feature>
<feature type="transmembrane region" description="Helical" evidence="9">
    <location>
        <begin position="276"/>
        <end position="297"/>
    </location>
</feature>
<dbReference type="PROSITE" id="PS01023">
    <property type="entry name" value="PTR2_2"/>
    <property type="match status" value="1"/>
</dbReference>
<gene>
    <name evidence="10 12" type="ORF">P152DRAFT_452931</name>
</gene>
<accession>A0A6G1FRF0</accession>